<dbReference type="InterPro" id="IPR011322">
    <property type="entry name" value="N-reg_PII-like_a/b"/>
</dbReference>
<protein>
    <submittedName>
        <fullName evidence="1">Uncharacterized protein</fullName>
    </submittedName>
</protein>
<dbReference type="InterPro" id="IPR018551">
    <property type="entry name" value="DUF2007"/>
</dbReference>
<dbReference type="KEGG" id="ncb:C0V82_07310"/>
<organism evidence="1 2">
    <name type="scientific">Niveispirillum cyanobacteriorum</name>
    <dbReference type="NCBI Taxonomy" id="1612173"/>
    <lineage>
        <taxon>Bacteria</taxon>
        <taxon>Pseudomonadati</taxon>
        <taxon>Pseudomonadota</taxon>
        <taxon>Alphaproteobacteria</taxon>
        <taxon>Rhodospirillales</taxon>
        <taxon>Azospirillaceae</taxon>
        <taxon>Niveispirillum</taxon>
    </lineage>
</organism>
<proteinExistence type="predicted"/>
<dbReference type="OrthoDB" id="5297170at2"/>
<accession>A0A2K9NAF5</accession>
<dbReference type="RefSeq" id="WP_102111762.1">
    <property type="nucleotide sequence ID" value="NZ_BMGN01000020.1"/>
</dbReference>
<name>A0A2K9NAF5_9PROT</name>
<dbReference type="EMBL" id="CP025611">
    <property type="protein sequence ID" value="AUN30059.1"/>
    <property type="molecule type" value="Genomic_DNA"/>
</dbReference>
<dbReference type="Proteomes" id="UP000234752">
    <property type="component" value="Chromosome eg_1"/>
</dbReference>
<keyword evidence="2" id="KW-1185">Reference proteome</keyword>
<dbReference type="SUPFAM" id="SSF54913">
    <property type="entry name" value="GlnB-like"/>
    <property type="match status" value="1"/>
</dbReference>
<evidence type="ECO:0000313" key="2">
    <source>
        <dbReference type="Proteomes" id="UP000234752"/>
    </source>
</evidence>
<reference evidence="1 2" key="1">
    <citation type="submission" date="2017-12" db="EMBL/GenBank/DDBJ databases">
        <title>Genomes of bacteria within cyanobacterial aggregates.</title>
        <authorList>
            <person name="Cai H."/>
        </authorList>
    </citation>
    <scope>NUCLEOTIDE SEQUENCE [LARGE SCALE GENOMIC DNA]</scope>
    <source>
        <strain evidence="1 2">TH16</strain>
    </source>
</reference>
<sequence length="75" mass="7724">MQPLIRSNDPVELSFAQSLLSDAGIACVLLDQHTSVLEGSIGAIPRRLCVADDDLADARALLVEAGLPVVPGASA</sequence>
<dbReference type="Gene3D" id="3.30.70.790">
    <property type="entry name" value="UreE, C-terminal domain"/>
    <property type="match status" value="1"/>
</dbReference>
<dbReference type="AlphaFoldDB" id="A0A2K9NAF5"/>
<evidence type="ECO:0000313" key="1">
    <source>
        <dbReference type="EMBL" id="AUN30059.1"/>
    </source>
</evidence>
<dbReference type="Pfam" id="PF09413">
    <property type="entry name" value="DUF2007"/>
    <property type="match status" value="1"/>
</dbReference>
<gene>
    <name evidence="1" type="ORF">C0V82_07310</name>
</gene>